<dbReference type="STRING" id="1215115.GCA_000688275_02760"/>
<evidence type="ECO:0000259" key="2">
    <source>
        <dbReference type="PROSITE" id="PS50914"/>
    </source>
</evidence>
<feature type="chain" id="PRO_5015032010" evidence="1">
    <location>
        <begin position="24"/>
        <end position="273"/>
    </location>
</feature>
<evidence type="ECO:0000256" key="1">
    <source>
        <dbReference type="SAM" id="SignalP"/>
    </source>
</evidence>
<dbReference type="Proteomes" id="UP000218102">
    <property type="component" value="Unassembled WGS sequence"/>
</dbReference>
<dbReference type="Pfam" id="PF04972">
    <property type="entry name" value="BON"/>
    <property type="match status" value="3"/>
</dbReference>
<evidence type="ECO:0000313" key="3">
    <source>
        <dbReference type="EMBL" id="PBJ92799.1"/>
    </source>
</evidence>
<feature type="domain" description="BON" evidence="2">
    <location>
        <begin position="112"/>
        <end position="180"/>
    </location>
</feature>
<dbReference type="Gene3D" id="3.30.1340.30">
    <property type="match status" value="3"/>
</dbReference>
<reference evidence="4 6" key="2">
    <citation type="submission" date="2017-12" db="EMBL/GenBank/DDBJ databases">
        <title>Detection of the carbapenemase gene blaVIM-5 in members of the Pseudomonas putida group isolated from polluted Nigerian wetlands.</title>
        <authorList>
            <person name="Adelowo O."/>
            <person name="Vollmers J."/>
            <person name="Maeusezahl I."/>
            <person name="Kaster A.-K."/>
            <person name="Mueller J.A."/>
        </authorList>
    </citation>
    <scope>NUCLEOTIDE SEQUENCE [LARGE SCALE GENOMIC DNA]</scope>
    <source>
        <strain evidence="4 6">MR69</strain>
    </source>
</reference>
<proteinExistence type="predicted"/>
<dbReference type="RefSeq" id="WP_023661565.1">
    <property type="nucleotide sequence ID" value="NZ_CP010359.1"/>
</dbReference>
<evidence type="ECO:0000313" key="5">
    <source>
        <dbReference type="Proteomes" id="UP000218102"/>
    </source>
</evidence>
<accession>A0A099N711</accession>
<feature type="domain" description="BON" evidence="2">
    <location>
        <begin position="27"/>
        <end position="95"/>
    </location>
</feature>
<reference evidence="3 5" key="1">
    <citation type="submission" date="2017-09" db="EMBL/GenBank/DDBJ databases">
        <authorList>
            <person name="Ehlers B."/>
            <person name="Leendertz F.H."/>
        </authorList>
    </citation>
    <scope>NUCLEOTIDE SEQUENCE [LARGE SCALE GENOMIC DNA]</scope>
    <source>
        <strain evidence="3 5">DJ-1</strain>
    </source>
</reference>
<dbReference type="InterPro" id="IPR051686">
    <property type="entry name" value="Lipoprotein_DolP"/>
</dbReference>
<evidence type="ECO:0000313" key="4">
    <source>
        <dbReference type="EMBL" id="PLV10625.1"/>
    </source>
</evidence>
<organism evidence="3 5">
    <name type="scientific">Pseudomonas plecoglossicida</name>
    <dbReference type="NCBI Taxonomy" id="70775"/>
    <lineage>
        <taxon>Bacteria</taxon>
        <taxon>Pseudomonadati</taxon>
        <taxon>Pseudomonadota</taxon>
        <taxon>Gammaproteobacteria</taxon>
        <taxon>Pseudomonadales</taxon>
        <taxon>Pseudomonadaceae</taxon>
        <taxon>Pseudomonas</taxon>
    </lineage>
</organism>
<dbReference type="EMBL" id="PJCJ01000020">
    <property type="protein sequence ID" value="PLV10625.1"/>
    <property type="molecule type" value="Genomic_DNA"/>
</dbReference>
<dbReference type="KEGG" id="ppj:RK21_05222"/>
<dbReference type="PANTHER" id="PTHR34606">
    <property type="entry name" value="BON DOMAIN-CONTAINING PROTEIN"/>
    <property type="match status" value="1"/>
</dbReference>
<comment type="caution">
    <text evidence="3">The sequence shown here is derived from an EMBL/GenBank/DDBJ whole genome shotgun (WGS) entry which is preliminary data.</text>
</comment>
<dbReference type="AlphaFoldDB" id="A0A099N711"/>
<dbReference type="Proteomes" id="UP000234744">
    <property type="component" value="Unassembled WGS sequence"/>
</dbReference>
<gene>
    <name evidence="3" type="ORF">CMV24_25155</name>
    <name evidence="4" type="ORF">CXG47_22855</name>
</gene>
<evidence type="ECO:0000313" key="6">
    <source>
        <dbReference type="Proteomes" id="UP000234744"/>
    </source>
</evidence>
<dbReference type="InterPro" id="IPR014004">
    <property type="entry name" value="Transpt-assoc_nodulatn_dom_bac"/>
</dbReference>
<dbReference type="InterPro" id="IPR007055">
    <property type="entry name" value="BON_dom"/>
</dbReference>
<sequence>MPFSIRAAMLAATLLPVFTPVFADPVQDARLEGALQTALSLNRMLDPFRIQVEVDGKQARLSGEVENDVERQLAEHVALATRGIEQVDNQLRVNAQLVERPLALRAYAQRLEDATLAAVIRARLLWSRITEKAPIDVQSSEGVVTLRGKVDSAEAKELAGVVARTTEGVHLVNNLVSLDTAAMAKAREAPIGLPTGPQPSDSWIIDKIQNSYRFSRNLDGLNLKVASEEGLVRLSGEVVSSEQKTIAVEIARQIIGVRGVDADLLKVATKVEG</sequence>
<dbReference type="PROSITE" id="PS50914">
    <property type="entry name" value="BON"/>
    <property type="match status" value="3"/>
</dbReference>
<dbReference type="EMBL" id="NTME01000039">
    <property type="protein sequence ID" value="PBJ92799.1"/>
    <property type="molecule type" value="Genomic_DNA"/>
</dbReference>
<feature type="domain" description="BON" evidence="2">
    <location>
        <begin position="200"/>
        <end position="269"/>
    </location>
</feature>
<dbReference type="SMART" id="SM00749">
    <property type="entry name" value="BON"/>
    <property type="match status" value="3"/>
</dbReference>
<name>A0A099N711_PSEDL</name>
<feature type="signal peptide" evidence="1">
    <location>
        <begin position="1"/>
        <end position="23"/>
    </location>
</feature>
<keyword evidence="1" id="KW-0732">Signal</keyword>
<dbReference type="PANTHER" id="PTHR34606:SF15">
    <property type="entry name" value="BON DOMAIN-CONTAINING PROTEIN"/>
    <property type="match status" value="1"/>
</dbReference>
<keyword evidence="6" id="KW-1185">Reference proteome</keyword>
<protein>
    <submittedName>
        <fullName evidence="3">BON domain-containing protein</fullName>
    </submittedName>
</protein>